<dbReference type="GO" id="GO:0004777">
    <property type="term" value="F:succinate-semialdehyde dehydrogenase (NAD+) activity"/>
    <property type="evidence" value="ECO:0007669"/>
    <property type="project" value="UniProtKB-UniRule"/>
</dbReference>
<dbReference type="AlphaFoldDB" id="A0A482WUM5"/>
<feature type="domain" description="Aldehyde dehydrogenase" evidence="8">
    <location>
        <begin position="45"/>
        <end position="507"/>
    </location>
</feature>
<keyword evidence="10" id="KW-1185">Reference proteome</keyword>
<comment type="catalytic activity">
    <reaction evidence="7">
        <text>succinate semialdehyde + NAD(+) + H2O = succinate + NADH + 2 H(+)</text>
        <dbReference type="Rhea" id="RHEA:13217"/>
        <dbReference type="ChEBI" id="CHEBI:15377"/>
        <dbReference type="ChEBI" id="CHEBI:15378"/>
        <dbReference type="ChEBI" id="CHEBI:30031"/>
        <dbReference type="ChEBI" id="CHEBI:57540"/>
        <dbReference type="ChEBI" id="CHEBI:57706"/>
        <dbReference type="ChEBI" id="CHEBI:57945"/>
        <dbReference type="EC" id="1.2.1.24"/>
    </reaction>
</comment>
<dbReference type="InterPro" id="IPR015590">
    <property type="entry name" value="Aldehyde_DH_dom"/>
</dbReference>
<organism evidence="9 10">
    <name type="scientific">Laodelphax striatellus</name>
    <name type="common">Small brown planthopper</name>
    <name type="synonym">Delphax striatella</name>
    <dbReference type="NCBI Taxonomy" id="195883"/>
    <lineage>
        <taxon>Eukaryota</taxon>
        <taxon>Metazoa</taxon>
        <taxon>Ecdysozoa</taxon>
        <taxon>Arthropoda</taxon>
        <taxon>Hexapoda</taxon>
        <taxon>Insecta</taxon>
        <taxon>Pterygota</taxon>
        <taxon>Neoptera</taxon>
        <taxon>Paraneoptera</taxon>
        <taxon>Hemiptera</taxon>
        <taxon>Auchenorrhyncha</taxon>
        <taxon>Fulgoroidea</taxon>
        <taxon>Delphacidae</taxon>
        <taxon>Criomorphinae</taxon>
        <taxon>Laodelphax</taxon>
    </lineage>
</organism>
<dbReference type="STRING" id="195883.A0A482WUM5"/>
<dbReference type="InterPro" id="IPR016161">
    <property type="entry name" value="Ald_DH/histidinol_DH"/>
</dbReference>
<evidence type="ECO:0000259" key="8">
    <source>
        <dbReference type="Pfam" id="PF00171"/>
    </source>
</evidence>
<evidence type="ECO:0000313" key="9">
    <source>
        <dbReference type="EMBL" id="RZF37305.1"/>
    </source>
</evidence>
<comment type="subunit">
    <text evidence="7">Homotetramer.</text>
</comment>
<dbReference type="Gene3D" id="3.40.309.10">
    <property type="entry name" value="Aldehyde Dehydrogenase, Chain A, domain 2"/>
    <property type="match status" value="1"/>
</dbReference>
<dbReference type="FunCoup" id="A0A482WUM5">
    <property type="interactions" value="885"/>
</dbReference>
<sequence length="513" mass="55424">MFFYRVPKDCLRLFRMQASSSSRFVNSGKMSISFLHNKCFINGSWVDAKSGKTFEVNNPATGEVIGVAPDMDVEDARAAINAASDAFPAWAKTPAKERGVMLRKWYDLMVLNADEIAKILTWEAGKPLSESKGEITYGNSFIDWFAEEARRINGEVLQSPVRNREMILLKQPIGVAALITPWNFPHAMITRKAGAALAAGCTCVIRPAEDTPFTALALVDLADKAGIPKGVINIVTSGRPNAAPIGKELCENPLVAGLSFTGSTEVGKRLYKQCATGVKRVGLELGGNAPFVVFNSADINKAVDGAVASKFRNCGQTCISANRFIIQDGVFDEFVEKLRDRMSKFKIGNGMDSDVNQGPLINAAQVNKVESIVKDAVDKGAKVLHGGERASNIGQLFYVPTLLVDIKPNMACYTEEIFGPVAVCLKFKTEEEAVAISNGTSRGLAGYFYSNDLNQAWRVARNLEVGMIGINEGLISAAEAAFGGVKESGIGREGSSHGIEEFVYIKYLCFGGI</sequence>
<dbReference type="InterPro" id="IPR050740">
    <property type="entry name" value="Aldehyde_DH_Superfamily"/>
</dbReference>
<dbReference type="PROSITE" id="PS00687">
    <property type="entry name" value="ALDEHYDE_DEHYDR_GLU"/>
    <property type="match status" value="1"/>
</dbReference>
<dbReference type="NCBIfam" id="TIGR01780">
    <property type="entry name" value="SSADH"/>
    <property type="match status" value="1"/>
</dbReference>
<keyword evidence="4 6" id="KW-0560">Oxidoreductase</keyword>
<dbReference type="PANTHER" id="PTHR43353:SF5">
    <property type="entry name" value="SUCCINATE-SEMIALDEHYDE DEHYDROGENASE, MITOCHONDRIAL"/>
    <property type="match status" value="1"/>
</dbReference>
<comment type="caution">
    <text evidence="9">The sequence shown here is derived from an EMBL/GenBank/DDBJ whole genome shotgun (WGS) entry which is preliminary data.</text>
</comment>
<dbReference type="InterPro" id="IPR016163">
    <property type="entry name" value="Ald_DH_C"/>
</dbReference>
<evidence type="ECO:0000256" key="3">
    <source>
        <dbReference type="ARBA" id="ARBA00009986"/>
    </source>
</evidence>
<dbReference type="EMBL" id="QKKF02024710">
    <property type="protein sequence ID" value="RZF37305.1"/>
    <property type="molecule type" value="Genomic_DNA"/>
</dbReference>
<dbReference type="FunFam" id="3.40.605.10:FF:000005">
    <property type="entry name" value="Succinate-semialdehyde dehydrogenase I"/>
    <property type="match status" value="1"/>
</dbReference>
<dbReference type="FunFam" id="3.40.309.10:FF:000004">
    <property type="entry name" value="Succinate-semialdehyde dehydrogenase I"/>
    <property type="match status" value="1"/>
</dbReference>
<dbReference type="Gene3D" id="3.40.605.10">
    <property type="entry name" value="Aldehyde Dehydrogenase, Chain A, domain 1"/>
    <property type="match status" value="1"/>
</dbReference>
<evidence type="ECO:0000256" key="4">
    <source>
        <dbReference type="ARBA" id="ARBA00023002"/>
    </source>
</evidence>
<dbReference type="PANTHER" id="PTHR43353">
    <property type="entry name" value="SUCCINATE-SEMIALDEHYDE DEHYDROGENASE, MITOCHONDRIAL"/>
    <property type="match status" value="1"/>
</dbReference>
<dbReference type="GO" id="GO:0005739">
    <property type="term" value="C:mitochondrion"/>
    <property type="evidence" value="ECO:0007669"/>
    <property type="project" value="UniProtKB-SubCell"/>
</dbReference>
<dbReference type="Proteomes" id="UP000291343">
    <property type="component" value="Unassembled WGS sequence"/>
</dbReference>
<evidence type="ECO:0000313" key="10">
    <source>
        <dbReference type="Proteomes" id="UP000291343"/>
    </source>
</evidence>
<dbReference type="CDD" id="cd07103">
    <property type="entry name" value="ALDH_F5_SSADH_GabD"/>
    <property type="match status" value="1"/>
</dbReference>
<name>A0A482WUM5_LAOST</name>
<dbReference type="InterPro" id="IPR016162">
    <property type="entry name" value="Ald_DH_N"/>
</dbReference>
<dbReference type="InterPro" id="IPR010102">
    <property type="entry name" value="Succ_semiAld_DH"/>
</dbReference>
<keyword evidence="7" id="KW-0520">NAD</keyword>
<dbReference type="OrthoDB" id="310895at2759"/>
<feature type="active site" evidence="5">
    <location>
        <position position="284"/>
    </location>
</feature>
<comment type="pathway">
    <text evidence="2 7">Amino-acid degradation; 4-aminobutanoate degradation.</text>
</comment>
<evidence type="ECO:0000256" key="7">
    <source>
        <dbReference type="RuleBase" id="RU365091"/>
    </source>
</evidence>
<dbReference type="SUPFAM" id="SSF53720">
    <property type="entry name" value="ALDH-like"/>
    <property type="match status" value="1"/>
</dbReference>
<comment type="similarity">
    <text evidence="3 6">Belongs to the aldehyde dehydrogenase family.</text>
</comment>
<gene>
    <name evidence="9" type="ORF">LSTR_LSTR005637</name>
</gene>
<dbReference type="UniPathway" id="UPA00733"/>
<dbReference type="Pfam" id="PF00171">
    <property type="entry name" value="Aldedh"/>
    <property type="match status" value="1"/>
</dbReference>
<dbReference type="GO" id="GO:0009450">
    <property type="term" value="P:gamma-aminobutyric acid catabolic process"/>
    <property type="evidence" value="ECO:0007669"/>
    <property type="project" value="UniProtKB-UniRule"/>
</dbReference>
<dbReference type="EC" id="1.2.1.24" evidence="7"/>
<dbReference type="SMR" id="A0A482WUM5"/>
<comment type="function">
    <text evidence="1">Catalyzes one step in the degradation of the inhibitory neurotransmitter gamma-aminobutyric acid (GABA).</text>
</comment>
<evidence type="ECO:0000256" key="2">
    <source>
        <dbReference type="ARBA" id="ARBA00005176"/>
    </source>
</evidence>
<keyword evidence="7" id="KW-0496">Mitochondrion</keyword>
<dbReference type="InParanoid" id="A0A482WUM5"/>
<evidence type="ECO:0000256" key="6">
    <source>
        <dbReference type="RuleBase" id="RU003345"/>
    </source>
</evidence>
<comment type="subcellular location">
    <subcellularLocation>
        <location evidence="7">Mitochondrion</location>
    </subcellularLocation>
</comment>
<reference evidence="9 10" key="1">
    <citation type="journal article" date="2017" name="Gigascience">
        <title>Genome sequence of the small brown planthopper, Laodelphax striatellus.</title>
        <authorList>
            <person name="Zhu J."/>
            <person name="Jiang F."/>
            <person name="Wang X."/>
            <person name="Yang P."/>
            <person name="Bao Y."/>
            <person name="Zhao W."/>
            <person name="Wang W."/>
            <person name="Lu H."/>
            <person name="Wang Q."/>
            <person name="Cui N."/>
            <person name="Li J."/>
            <person name="Chen X."/>
            <person name="Luo L."/>
            <person name="Yu J."/>
            <person name="Kang L."/>
            <person name="Cui F."/>
        </authorList>
    </citation>
    <scope>NUCLEOTIDE SEQUENCE [LARGE SCALE GENOMIC DNA]</scope>
    <source>
        <strain evidence="9">Lst14</strain>
    </source>
</reference>
<evidence type="ECO:0000256" key="5">
    <source>
        <dbReference type="PROSITE-ProRule" id="PRU10007"/>
    </source>
</evidence>
<proteinExistence type="inferred from homology"/>
<accession>A0A482WUM5</accession>
<protein>
    <recommendedName>
        <fullName evidence="7">Succinate-semialdehyde dehydrogenase</fullName>
        <ecNumber evidence="7">1.2.1.24</ecNumber>
    </recommendedName>
</protein>
<dbReference type="InterPro" id="IPR029510">
    <property type="entry name" value="Ald_DH_CS_GLU"/>
</dbReference>
<evidence type="ECO:0000256" key="1">
    <source>
        <dbReference type="ARBA" id="ARBA00003743"/>
    </source>
</evidence>